<evidence type="ECO:0000313" key="8">
    <source>
        <dbReference type="EMBL" id="QHS62812.1"/>
    </source>
</evidence>
<dbReference type="SUPFAM" id="SSF51445">
    <property type="entry name" value="(Trans)glycosidases"/>
    <property type="match status" value="1"/>
</dbReference>
<dbReference type="PANTHER" id="PTHR34142">
    <property type="entry name" value="ENDO-BETA-1,4-GLUCANASE A"/>
    <property type="match status" value="1"/>
</dbReference>
<comment type="subcellular location">
    <subcellularLocation>
        <location evidence="1">Secreted</location>
    </subcellularLocation>
</comment>
<evidence type="ECO:0000256" key="6">
    <source>
        <dbReference type="SAM" id="SignalP"/>
    </source>
</evidence>
<dbReference type="Pfam" id="PF24517">
    <property type="entry name" value="CBM96"/>
    <property type="match status" value="1"/>
</dbReference>
<dbReference type="NCBIfam" id="TIGR04183">
    <property type="entry name" value="Por_Secre_tail"/>
    <property type="match status" value="1"/>
</dbReference>
<feature type="signal peptide" evidence="6">
    <location>
        <begin position="1"/>
        <end position="28"/>
    </location>
</feature>
<dbReference type="PROSITE" id="PS50022">
    <property type="entry name" value="FA58C_3"/>
    <property type="match status" value="1"/>
</dbReference>
<dbReference type="RefSeq" id="WP_162334537.1">
    <property type="nucleotide sequence ID" value="NZ_CP048113.1"/>
</dbReference>
<dbReference type="GO" id="GO:0005576">
    <property type="term" value="C:extracellular region"/>
    <property type="evidence" value="ECO:0007669"/>
    <property type="project" value="UniProtKB-SubCell"/>
</dbReference>
<dbReference type="Proteomes" id="UP000476411">
    <property type="component" value="Chromosome"/>
</dbReference>
<dbReference type="AlphaFoldDB" id="A0A6B9ZKA4"/>
<keyword evidence="4 8" id="KW-0378">Hydrolase</keyword>
<dbReference type="GO" id="GO:0004553">
    <property type="term" value="F:hydrolase activity, hydrolyzing O-glycosyl compounds"/>
    <property type="evidence" value="ECO:0007669"/>
    <property type="project" value="InterPro"/>
</dbReference>
<evidence type="ECO:0000256" key="2">
    <source>
        <dbReference type="ARBA" id="ARBA00022525"/>
    </source>
</evidence>
<dbReference type="Pfam" id="PF00150">
    <property type="entry name" value="Cellulase"/>
    <property type="match status" value="1"/>
</dbReference>
<feature type="chain" id="PRO_5025497019" evidence="6">
    <location>
        <begin position="29"/>
        <end position="748"/>
    </location>
</feature>
<organism evidence="8 9">
    <name type="scientific">Chitinophaga agri</name>
    <dbReference type="NCBI Taxonomy" id="2703787"/>
    <lineage>
        <taxon>Bacteria</taxon>
        <taxon>Pseudomonadati</taxon>
        <taxon>Bacteroidota</taxon>
        <taxon>Chitinophagia</taxon>
        <taxon>Chitinophagales</taxon>
        <taxon>Chitinophagaceae</taxon>
        <taxon>Chitinophaga</taxon>
    </lineage>
</organism>
<dbReference type="InterPro" id="IPR017853">
    <property type="entry name" value="GH"/>
</dbReference>
<dbReference type="PANTHER" id="PTHR34142:SF1">
    <property type="entry name" value="GLYCOSIDE HYDROLASE FAMILY 5 DOMAIN-CONTAINING PROTEIN"/>
    <property type="match status" value="1"/>
</dbReference>
<dbReference type="InterPro" id="IPR001547">
    <property type="entry name" value="Glyco_hydro_5"/>
</dbReference>
<dbReference type="InterPro" id="IPR026444">
    <property type="entry name" value="Secre_tail"/>
</dbReference>
<dbReference type="KEGG" id="chih:GWR21_25490"/>
<dbReference type="EMBL" id="CP048113">
    <property type="protein sequence ID" value="QHS62812.1"/>
    <property type="molecule type" value="Genomic_DNA"/>
</dbReference>
<dbReference type="InterPro" id="IPR055372">
    <property type="entry name" value="CBM96"/>
</dbReference>
<evidence type="ECO:0000256" key="4">
    <source>
        <dbReference type="ARBA" id="ARBA00022801"/>
    </source>
</evidence>
<keyword evidence="9" id="KW-1185">Reference proteome</keyword>
<sequence>MKKNGTSLSFRLAAFLICLLSISSHAGAQTPVQQNGQLQVIGTKLCNQYGNPIQLRGMSTHGIQWYGWGSCLTAASLDALAYDWGADILRISLYVQEGGYETDPTGFTNQVNRLIEEATARGMYALVDWHQLTPGDPNYNLARAKTFFSAIANTHKNKNNIIYDICNEPNSGATWAKIKTYADQMIPHIRAIDNDAVILVGTHGWSTMGLSGDGSLQDILNNPLQFPNIMYTFHFYAMDHRTPYLNQLNTASNQLPVFVTEFGTQEASGDGPNDFAMAQQFIDLMASKKISWTNWNYSDDPRSGAVWISGTCSNGPWTTARLKPAGAWIRERMLNPADNFPGGNVCVPVSASANDGNIPANVQDNDYNTRWSAEGDGQWIQFCLSNTTVITGVNIAFYNGTTRRTNFDILTSTDGSSWTSAASGLQSSGTSNALESFTFPARSAKHVRIVGHGNTVNAWNSLTEVRIISSSSTQQTTLAPLQDAYVRNGDYAATTHGTTDAAVLMSKLNSTTTTGYDRQTFLRFDVSGVSNIGSAVLRVYGKIEDNRVTNIPVGVYAVANTTWSESTLTWNNKPAAGTAALTTTTVTDSTGRYYSWDITSYVQTEKAAGRNGISLALLSNTGVDPRIMWRSKEAGLTAPQLVITSTASAAKQAVTAPVKQPVKLQTSLTSYPNPFGDNSTVSFFLEKPADVLLAVYDINGKQVAVLKRGRLDAGQYNTALSSAQLPKGVYTLKLVYGEKAITRKVVKQ</sequence>
<name>A0A6B9ZKA4_9BACT</name>
<dbReference type="Gene3D" id="2.60.120.260">
    <property type="entry name" value="Galactose-binding domain-like"/>
    <property type="match status" value="1"/>
</dbReference>
<dbReference type="Gene3D" id="3.20.20.80">
    <property type="entry name" value="Glycosidases"/>
    <property type="match status" value="1"/>
</dbReference>
<gene>
    <name evidence="8" type="ORF">GWR21_25490</name>
</gene>
<dbReference type="PROSITE" id="PS00659">
    <property type="entry name" value="GLYCOSYL_HYDROL_F5"/>
    <property type="match status" value="1"/>
</dbReference>
<proteinExistence type="predicted"/>
<dbReference type="InterPro" id="IPR008979">
    <property type="entry name" value="Galactose-bd-like_sf"/>
</dbReference>
<accession>A0A6B9ZKA4</accession>
<dbReference type="Pfam" id="PF00754">
    <property type="entry name" value="F5_F8_type_C"/>
    <property type="match status" value="1"/>
</dbReference>
<reference evidence="8 9" key="1">
    <citation type="submission" date="2020-01" db="EMBL/GenBank/DDBJ databases">
        <title>Complete genome sequence of Chitinophaga sp. H33E-04 isolated from quinoa roots.</title>
        <authorList>
            <person name="Weon H.-Y."/>
            <person name="Lee S.A."/>
        </authorList>
    </citation>
    <scope>NUCLEOTIDE SEQUENCE [LARGE SCALE GENOMIC DNA]</scope>
    <source>
        <strain evidence="8 9">H33E-04</strain>
    </source>
</reference>
<evidence type="ECO:0000259" key="7">
    <source>
        <dbReference type="PROSITE" id="PS50022"/>
    </source>
</evidence>
<dbReference type="InterPro" id="IPR018087">
    <property type="entry name" value="Glyco_hydro_5_CS"/>
</dbReference>
<dbReference type="NCBIfam" id="NF033679">
    <property type="entry name" value="DNRLRE_dom"/>
    <property type="match status" value="1"/>
</dbReference>
<dbReference type="InterPro" id="IPR000421">
    <property type="entry name" value="FA58C"/>
</dbReference>
<evidence type="ECO:0000256" key="5">
    <source>
        <dbReference type="ARBA" id="ARBA00023295"/>
    </source>
</evidence>
<dbReference type="SUPFAM" id="SSF49785">
    <property type="entry name" value="Galactose-binding domain-like"/>
    <property type="match status" value="1"/>
</dbReference>
<keyword evidence="5" id="KW-0326">Glycosidase</keyword>
<keyword evidence="3 6" id="KW-0732">Signal</keyword>
<keyword evidence="2" id="KW-0964">Secreted</keyword>
<evidence type="ECO:0000256" key="3">
    <source>
        <dbReference type="ARBA" id="ARBA00022729"/>
    </source>
</evidence>
<protein>
    <submittedName>
        <fullName evidence="8">Cellulase family glycosylhydrolase</fullName>
    </submittedName>
</protein>
<dbReference type="Pfam" id="PF18962">
    <property type="entry name" value="Por_Secre_tail"/>
    <property type="match status" value="1"/>
</dbReference>
<dbReference type="GO" id="GO:0000272">
    <property type="term" value="P:polysaccharide catabolic process"/>
    <property type="evidence" value="ECO:0007669"/>
    <property type="project" value="InterPro"/>
</dbReference>
<feature type="domain" description="F5/8 type C" evidence="7">
    <location>
        <begin position="329"/>
        <end position="470"/>
    </location>
</feature>
<evidence type="ECO:0000313" key="9">
    <source>
        <dbReference type="Proteomes" id="UP000476411"/>
    </source>
</evidence>
<evidence type="ECO:0000256" key="1">
    <source>
        <dbReference type="ARBA" id="ARBA00004613"/>
    </source>
</evidence>